<evidence type="ECO:0000256" key="1">
    <source>
        <dbReference type="SAM" id="MobiDB-lite"/>
    </source>
</evidence>
<keyword evidence="4" id="KW-1185">Reference proteome</keyword>
<organism evidence="3 4">
    <name type="scientific">Tersicoccus phoenicis</name>
    <dbReference type="NCBI Taxonomy" id="554083"/>
    <lineage>
        <taxon>Bacteria</taxon>
        <taxon>Bacillati</taxon>
        <taxon>Actinomycetota</taxon>
        <taxon>Actinomycetes</taxon>
        <taxon>Micrococcales</taxon>
        <taxon>Micrococcaceae</taxon>
        <taxon>Tersicoccus</taxon>
    </lineage>
</organism>
<dbReference type="InterPro" id="IPR029058">
    <property type="entry name" value="AB_hydrolase_fold"/>
</dbReference>
<dbReference type="GO" id="GO:0003824">
    <property type="term" value="F:catalytic activity"/>
    <property type="evidence" value="ECO:0007669"/>
    <property type="project" value="InterPro"/>
</dbReference>
<dbReference type="AlphaFoldDB" id="A0A1R1LB83"/>
<dbReference type="PRINTS" id="PR00412">
    <property type="entry name" value="EPOXHYDRLASE"/>
</dbReference>
<comment type="caution">
    <text evidence="3">The sequence shown here is derived from an EMBL/GenBank/DDBJ whole genome shotgun (WGS) entry which is preliminary data.</text>
</comment>
<feature type="domain" description="AB hydrolase-1" evidence="2">
    <location>
        <begin position="19"/>
        <end position="256"/>
    </location>
</feature>
<dbReference type="Pfam" id="PF00561">
    <property type="entry name" value="Abhydrolase_1"/>
    <property type="match status" value="1"/>
</dbReference>
<dbReference type="Gene3D" id="3.40.50.1820">
    <property type="entry name" value="alpha/beta hydrolase"/>
    <property type="match status" value="1"/>
</dbReference>
<reference evidence="3 4" key="1">
    <citation type="submission" date="2016-12" db="EMBL/GenBank/DDBJ databases">
        <title>Draft genome of Tersicoccus phoenicis 1P05MA.</title>
        <authorList>
            <person name="Nakajima Y."/>
            <person name="Yoshizawa S."/>
            <person name="Nakamura K."/>
            <person name="Ogura Y."/>
            <person name="Hayashi T."/>
            <person name="Kogure K."/>
        </authorList>
    </citation>
    <scope>NUCLEOTIDE SEQUENCE [LARGE SCALE GENOMIC DNA]</scope>
    <source>
        <strain evidence="3 4">1p05MA</strain>
    </source>
</reference>
<dbReference type="STRING" id="554083.BKD30_07670"/>
<dbReference type="PANTHER" id="PTHR46438">
    <property type="entry name" value="ALPHA/BETA-HYDROLASES SUPERFAMILY PROTEIN"/>
    <property type="match status" value="1"/>
</dbReference>
<evidence type="ECO:0000313" key="3">
    <source>
        <dbReference type="EMBL" id="OMH24738.1"/>
    </source>
</evidence>
<dbReference type="PRINTS" id="PR00111">
    <property type="entry name" value="ABHYDROLASE"/>
</dbReference>
<protein>
    <recommendedName>
        <fullName evidence="2">AB hydrolase-1 domain-containing protein</fullName>
    </recommendedName>
</protein>
<accession>A0A1R1LB83</accession>
<sequence length="310" mass="34130">MTVDGADLRYRTTGDGPDVVLLHGIARSLEDWDEQHELLSTRFRVTSVDLPGFGESGPPTAPNTMETMARAVLGLMTALGIGRAHVVGNSMGGAVAMQVAALAPERVRTLVLASSAGFGRTVAPALRLLAIRPLGRWLLSRPTTKAIYNAERGLYVSRELVTPERLDRGMRFAKREHGAEVMLKTLGGMGNLWGVRARWRRRLLARMVELDIPTFVLWGQKDLILPFAHFEAVATALPHARLHVFPDTGHLPQVERADEFARLVQAFWADHDDDARPSGHVDHDLTESGGHADHNLAEHAASHHKRTSDR</sequence>
<gene>
    <name evidence="3" type="ORF">BKD30_07670</name>
</gene>
<feature type="region of interest" description="Disordered" evidence="1">
    <location>
        <begin position="274"/>
        <end position="293"/>
    </location>
</feature>
<proteinExistence type="predicted"/>
<dbReference type="Proteomes" id="UP000187085">
    <property type="component" value="Unassembled WGS sequence"/>
</dbReference>
<evidence type="ECO:0000313" key="4">
    <source>
        <dbReference type="Proteomes" id="UP000187085"/>
    </source>
</evidence>
<dbReference type="EMBL" id="MRDE01000049">
    <property type="protein sequence ID" value="OMH24738.1"/>
    <property type="molecule type" value="Genomic_DNA"/>
</dbReference>
<dbReference type="InterPro" id="IPR000073">
    <property type="entry name" value="AB_hydrolase_1"/>
</dbReference>
<dbReference type="PANTHER" id="PTHR46438:SF11">
    <property type="entry name" value="LIPASE-RELATED"/>
    <property type="match status" value="1"/>
</dbReference>
<evidence type="ECO:0000259" key="2">
    <source>
        <dbReference type="Pfam" id="PF00561"/>
    </source>
</evidence>
<dbReference type="InterPro" id="IPR000639">
    <property type="entry name" value="Epox_hydrolase-like"/>
</dbReference>
<name>A0A1R1LB83_9MICC</name>
<dbReference type="SUPFAM" id="SSF53474">
    <property type="entry name" value="alpha/beta-Hydrolases"/>
    <property type="match status" value="1"/>
</dbReference>
<dbReference type="RefSeq" id="WP_076703737.1">
    <property type="nucleotide sequence ID" value="NZ_MRDE01000049.1"/>
</dbReference>
<dbReference type="OrthoDB" id="5902829at2"/>